<name>A0ABP0DDY4_9PEZI</name>
<organism evidence="2 3">
    <name type="scientific">Sporothrix epigloea</name>
    <dbReference type="NCBI Taxonomy" id="1892477"/>
    <lineage>
        <taxon>Eukaryota</taxon>
        <taxon>Fungi</taxon>
        <taxon>Dikarya</taxon>
        <taxon>Ascomycota</taxon>
        <taxon>Pezizomycotina</taxon>
        <taxon>Sordariomycetes</taxon>
        <taxon>Sordariomycetidae</taxon>
        <taxon>Ophiostomatales</taxon>
        <taxon>Ophiostomataceae</taxon>
        <taxon>Sporothrix</taxon>
    </lineage>
</organism>
<evidence type="ECO:0000313" key="3">
    <source>
        <dbReference type="Proteomes" id="UP001642501"/>
    </source>
</evidence>
<protein>
    <submittedName>
        <fullName evidence="2">Uncharacterized protein</fullName>
    </submittedName>
</protein>
<dbReference type="Proteomes" id="UP001642501">
    <property type="component" value="Unassembled WGS sequence"/>
</dbReference>
<gene>
    <name evidence="2" type="ORF">SEPCBS57363_002086</name>
</gene>
<proteinExistence type="predicted"/>
<feature type="compositionally biased region" description="Low complexity" evidence="1">
    <location>
        <begin position="361"/>
        <end position="389"/>
    </location>
</feature>
<feature type="region of interest" description="Disordered" evidence="1">
    <location>
        <begin position="220"/>
        <end position="256"/>
    </location>
</feature>
<feature type="compositionally biased region" description="Low complexity" evidence="1">
    <location>
        <begin position="417"/>
        <end position="443"/>
    </location>
</feature>
<feature type="region of interest" description="Disordered" evidence="1">
    <location>
        <begin position="544"/>
        <end position="563"/>
    </location>
</feature>
<comment type="caution">
    <text evidence="2">The sequence shown here is derived from an EMBL/GenBank/DDBJ whole genome shotgun (WGS) entry which is preliminary data.</text>
</comment>
<feature type="region of interest" description="Disordered" evidence="1">
    <location>
        <begin position="66"/>
        <end position="91"/>
    </location>
</feature>
<feature type="compositionally biased region" description="Polar residues" evidence="1">
    <location>
        <begin position="227"/>
        <end position="236"/>
    </location>
</feature>
<sequence length="563" mass="59380">MASSPNYDFHVPGAYRFDNPPKPSSDASFPPLGATVFLPPTDSAYLPNKRDDLVLAQSIGSLYSDLSGGGQSAENGGAKRKRVAQDSRETTPLATEWDGERGAYTMAGQIGITSESGMDDSVYSDVAYRRTLGPQSTAATAVASTVAASTTATQRWNVLYALGSVMGRMWSFCTAGAFRGFHAGGGAAYDWQTGKPTVGVEIAATEEAFPTRSARLEKVQAQRHESTPITFSNSPSVERDTTPVPQARDGKRRQVSANCDDVARNWVMVNSQQKQTHHTPMAPLTEGPLTPRKLKVPLHASDGAGGRASLSVTPTRNSIRTLDRHTSSYTRGGAVTPNMSAPRRISTPTSRMGGATPTPLGRRAGTSTASTARTAHASSPGRSSRESASFASPRTSTPTGGSRIPMPLSAMDSNPFARASAGSPRPGSRASSSLGMRGESSSMAVGRPGSPATVQGHGHRRSQSGRVCMSPLSKKTPRSFKDASDGAASSMDVSESPRLNDEAKRLAAQNLAAEQESDAKMEAFNLRLREMIRQGQQALGTTFEVNVDDGVGGGGDDDYWASD</sequence>
<feature type="region of interest" description="Disordered" evidence="1">
    <location>
        <begin position="328"/>
        <end position="499"/>
    </location>
</feature>
<feature type="compositionally biased region" description="Polar residues" evidence="1">
    <location>
        <begin position="390"/>
        <end position="400"/>
    </location>
</feature>
<dbReference type="EMBL" id="CAWUOM010000025">
    <property type="protein sequence ID" value="CAK7266435.1"/>
    <property type="molecule type" value="Genomic_DNA"/>
</dbReference>
<keyword evidence="3" id="KW-1185">Reference proteome</keyword>
<evidence type="ECO:0000313" key="2">
    <source>
        <dbReference type="EMBL" id="CAK7266435.1"/>
    </source>
</evidence>
<reference evidence="2 3" key="1">
    <citation type="submission" date="2024-01" db="EMBL/GenBank/DDBJ databases">
        <authorList>
            <person name="Allen C."/>
            <person name="Tagirdzhanova G."/>
        </authorList>
    </citation>
    <scope>NUCLEOTIDE SEQUENCE [LARGE SCALE GENOMIC DNA]</scope>
    <source>
        <strain evidence="2 3">CBS 573.63</strain>
    </source>
</reference>
<accession>A0ABP0DDY4</accession>
<evidence type="ECO:0000256" key="1">
    <source>
        <dbReference type="SAM" id="MobiDB-lite"/>
    </source>
</evidence>